<dbReference type="GO" id="GO:0071011">
    <property type="term" value="C:precatalytic spliceosome"/>
    <property type="evidence" value="ECO:0007669"/>
    <property type="project" value="TreeGrafter"/>
</dbReference>
<feature type="domain" description="RRM" evidence="7">
    <location>
        <begin position="11"/>
        <end position="92"/>
    </location>
</feature>
<feature type="region of interest" description="Disordered" evidence="6">
    <location>
        <begin position="143"/>
        <end position="224"/>
    </location>
</feature>
<dbReference type="SUPFAM" id="SSF54928">
    <property type="entry name" value="RNA-binding domain, RBD"/>
    <property type="match status" value="1"/>
</dbReference>
<evidence type="ECO:0000256" key="2">
    <source>
        <dbReference type="ARBA" id="ARBA00021141"/>
    </source>
</evidence>
<sequence>MTQDSTKLDDKRLYIGNLDAAVDEYTIVKLFEPYGKITHLDYLFHKSGPRRGQPRGYCFLEYSRKEEALKAMTAMHSKVIKGRPLIVTFAYATSHNNEDGQLGSSNKRTTIANNRPTTISLLKANKMLHASTNAKIQALERKLAQMQQQKPKEPSESKDLSKLSERQEKFHHSSNNRPASTKTSAVDDHASQSSTRASRSRSDAEVKDGGQRYRPYSVPRKKHE</sequence>
<name>A0A9N8WGI4_9GLOM</name>
<evidence type="ECO:0000256" key="4">
    <source>
        <dbReference type="ARBA" id="ARBA00030780"/>
    </source>
</evidence>
<dbReference type="InterPro" id="IPR012677">
    <property type="entry name" value="Nucleotide-bd_a/b_plait_sf"/>
</dbReference>
<dbReference type="SMART" id="SM00360">
    <property type="entry name" value="RRM"/>
    <property type="match status" value="1"/>
</dbReference>
<dbReference type="InterPro" id="IPR035979">
    <property type="entry name" value="RBD_domain_sf"/>
</dbReference>
<keyword evidence="9" id="KW-1185">Reference proteome</keyword>
<keyword evidence="5" id="KW-0694">RNA-binding</keyword>
<feature type="compositionally biased region" description="Basic and acidic residues" evidence="6">
    <location>
        <begin position="200"/>
        <end position="211"/>
    </location>
</feature>
<accession>A0A9N8WGI4</accession>
<dbReference type="Pfam" id="PF00076">
    <property type="entry name" value="RRM_1"/>
    <property type="match status" value="1"/>
</dbReference>
<reference evidence="8" key="1">
    <citation type="submission" date="2021-06" db="EMBL/GenBank/DDBJ databases">
        <authorList>
            <person name="Kallberg Y."/>
            <person name="Tangrot J."/>
            <person name="Rosling A."/>
        </authorList>
    </citation>
    <scope>NUCLEOTIDE SEQUENCE</scope>
    <source>
        <strain evidence="8">BR232B</strain>
    </source>
</reference>
<gene>
    <name evidence="8" type="ORF">PBRASI_LOCUS1961</name>
</gene>
<dbReference type="InterPro" id="IPR000504">
    <property type="entry name" value="RRM_dom"/>
</dbReference>
<evidence type="ECO:0000313" key="9">
    <source>
        <dbReference type="Proteomes" id="UP000789739"/>
    </source>
</evidence>
<evidence type="ECO:0000256" key="5">
    <source>
        <dbReference type="PROSITE-ProRule" id="PRU00176"/>
    </source>
</evidence>
<protein>
    <recommendedName>
        <fullName evidence="2">Probable RNA-binding protein 18</fullName>
    </recommendedName>
    <alternativeName>
        <fullName evidence="4">RNA-binding motif protein 18</fullName>
    </alternativeName>
</protein>
<dbReference type="Proteomes" id="UP000789739">
    <property type="component" value="Unassembled WGS sequence"/>
</dbReference>
<feature type="compositionally biased region" description="Basic and acidic residues" evidence="6">
    <location>
        <begin position="150"/>
        <end position="171"/>
    </location>
</feature>
<comment type="caution">
    <text evidence="8">The sequence shown here is derived from an EMBL/GenBank/DDBJ whole genome shotgun (WGS) entry which is preliminary data.</text>
</comment>
<dbReference type="OrthoDB" id="6730379at2759"/>
<evidence type="ECO:0000259" key="7">
    <source>
        <dbReference type="PROSITE" id="PS50102"/>
    </source>
</evidence>
<dbReference type="GO" id="GO:0000398">
    <property type="term" value="P:mRNA splicing, via spliceosome"/>
    <property type="evidence" value="ECO:0007669"/>
    <property type="project" value="TreeGrafter"/>
</dbReference>
<proteinExistence type="predicted"/>
<evidence type="ECO:0000256" key="3">
    <source>
        <dbReference type="ARBA" id="ARBA00023242"/>
    </source>
</evidence>
<dbReference type="GO" id="GO:0017069">
    <property type="term" value="F:snRNA binding"/>
    <property type="evidence" value="ECO:0007669"/>
    <property type="project" value="TreeGrafter"/>
</dbReference>
<organism evidence="8 9">
    <name type="scientific">Paraglomus brasilianum</name>
    <dbReference type="NCBI Taxonomy" id="144538"/>
    <lineage>
        <taxon>Eukaryota</taxon>
        <taxon>Fungi</taxon>
        <taxon>Fungi incertae sedis</taxon>
        <taxon>Mucoromycota</taxon>
        <taxon>Glomeromycotina</taxon>
        <taxon>Glomeromycetes</taxon>
        <taxon>Paraglomerales</taxon>
        <taxon>Paraglomeraceae</taxon>
        <taxon>Paraglomus</taxon>
    </lineage>
</organism>
<dbReference type="GO" id="GO:0003729">
    <property type="term" value="F:mRNA binding"/>
    <property type="evidence" value="ECO:0007669"/>
    <property type="project" value="TreeGrafter"/>
</dbReference>
<feature type="compositionally biased region" description="Polar residues" evidence="6">
    <location>
        <begin position="173"/>
        <end position="184"/>
    </location>
</feature>
<keyword evidence="3" id="KW-0539">Nucleus</keyword>
<evidence type="ECO:0000256" key="6">
    <source>
        <dbReference type="SAM" id="MobiDB-lite"/>
    </source>
</evidence>
<dbReference type="EMBL" id="CAJVPI010000140">
    <property type="protein sequence ID" value="CAG8488290.1"/>
    <property type="molecule type" value="Genomic_DNA"/>
</dbReference>
<dbReference type="PANTHER" id="PTHR13952:SF6">
    <property type="entry name" value="U11_U12 SMALL NUCLEAR RIBONUCLEOPROTEIN 35 KDA PROTEIN"/>
    <property type="match status" value="1"/>
</dbReference>
<dbReference type="InterPro" id="IPR039157">
    <property type="entry name" value="RBM18_RRM"/>
</dbReference>
<dbReference type="PROSITE" id="PS50102">
    <property type="entry name" value="RRM"/>
    <property type="match status" value="1"/>
</dbReference>
<dbReference type="AlphaFoldDB" id="A0A9N8WGI4"/>
<evidence type="ECO:0000313" key="8">
    <source>
        <dbReference type="EMBL" id="CAG8488290.1"/>
    </source>
</evidence>
<comment type="subcellular location">
    <subcellularLocation>
        <location evidence="1">Nucleus</location>
    </subcellularLocation>
</comment>
<dbReference type="PANTHER" id="PTHR13952">
    <property type="entry name" value="U1 SMALL NUCLEAR RIBONUCLEOPROTEIN 70 KD"/>
    <property type="match status" value="1"/>
</dbReference>
<evidence type="ECO:0000256" key="1">
    <source>
        <dbReference type="ARBA" id="ARBA00004123"/>
    </source>
</evidence>
<dbReference type="Gene3D" id="3.30.70.330">
    <property type="match status" value="1"/>
</dbReference>
<dbReference type="InterPro" id="IPR051183">
    <property type="entry name" value="U1_U11-U12_snRNP_70-35kDa"/>
</dbReference>
<dbReference type="CDD" id="cd12355">
    <property type="entry name" value="RRM_RBM18"/>
    <property type="match status" value="1"/>
</dbReference>